<dbReference type="EMBL" id="AP011457">
    <property type="protein sequence ID" value="BAU59155.1"/>
    <property type="molecule type" value="Genomic_DNA"/>
</dbReference>
<sequence>MGAILAPLLRSFPFSSVPVDKEGKGIAGGAAANQAGRRAISAAWVIDGDTHCPVFLPRRRPVPASSWSSPSDTAKIACDLRLPSRRTFIFASLTPSIPSQV</sequence>
<organism evidence="1">
    <name type="scientific">Oryza rufipogon</name>
    <name type="common">Brownbeard rice</name>
    <name type="synonym">Asian wild rice</name>
    <dbReference type="NCBI Taxonomy" id="4529"/>
    <lineage>
        <taxon>Eukaryota</taxon>
        <taxon>Viridiplantae</taxon>
        <taxon>Streptophyta</taxon>
        <taxon>Embryophyta</taxon>
        <taxon>Tracheophyta</taxon>
        <taxon>Spermatophyta</taxon>
        <taxon>Magnoliopsida</taxon>
        <taxon>Liliopsida</taxon>
        <taxon>Poales</taxon>
        <taxon>Poaceae</taxon>
        <taxon>BOP clade</taxon>
        <taxon>Oryzoideae</taxon>
        <taxon>Oryzeae</taxon>
        <taxon>Oryzinae</taxon>
        <taxon>Oryza</taxon>
    </lineage>
</organism>
<proteinExistence type="predicted"/>
<protein>
    <submittedName>
        <fullName evidence="1">Uncharacterized protein</fullName>
    </submittedName>
</protein>
<name>A0A1V1FR02_ORYRU</name>
<dbReference type="AlphaFoldDB" id="A0A1V1FR02"/>
<accession>A0A1V1FR02</accession>
<reference evidence="1" key="1">
    <citation type="submission" date="2009-05" db="EMBL/GenBank/DDBJ databases">
        <title>Oryza sativa Japonica Group genomic DNA, chromosome 6, BAC clone:KMK0024M20, cultivar:Khau Mac Kho.</title>
        <authorList>
            <person name="Matsumoto T."/>
            <person name="Wu J."/>
            <person name="Kanamori H."/>
        </authorList>
    </citation>
    <scope>NUCLEOTIDE SEQUENCE</scope>
    <source>
        <strain evidence="1">W0106</strain>
    </source>
</reference>
<gene>
    <name evidence="1" type="primary">OR_BBa0045E22.30</name>
</gene>
<evidence type="ECO:0000313" key="1">
    <source>
        <dbReference type="EMBL" id="BAU59155.1"/>
    </source>
</evidence>